<evidence type="ECO:0000256" key="1">
    <source>
        <dbReference type="SAM" id="Phobius"/>
    </source>
</evidence>
<keyword evidence="1" id="KW-0812">Transmembrane</keyword>
<feature type="transmembrane region" description="Helical" evidence="1">
    <location>
        <begin position="140"/>
        <end position="160"/>
    </location>
</feature>
<feature type="transmembrane region" description="Helical" evidence="1">
    <location>
        <begin position="44"/>
        <end position="61"/>
    </location>
</feature>
<sequence length="215" mass="23830">MNRPYYWAISAVVALAAVVFAIAVSLEPSAQKMLMQEHGPIESLSALGYLIAVVVMLKAGGQDYLKKYWYFAVVFVSFAAREMDFDKSFTNVGVLKSKFFFSPEVSIMGKLVAAVILGFILFALISIVRHHGKAFIAKVFTFRWDPVVWSIGFAGSFLVISKSLDGLGRKLRGWGIADISAEVDKTASLIEESMELAVPYLFIIAILAYLRRQRG</sequence>
<name>A0ABS7EDW1_9GAMM</name>
<feature type="transmembrane region" description="Helical" evidence="1">
    <location>
        <begin position="105"/>
        <end position="128"/>
    </location>
</feature>
<evidence type="ECO:0000313" key="3">
    <source>
        <dbReference type="Proteomes" id="UP001166251"/>
    </source>
</evidence>
<dbReference type="RefSeq" id="WP_220103202.1">
    <property type="nucleotide sequence ID" value="NZ_JAHZSS010000004.1"/>
</dbReference>
<comment type="caution">
    <text evidence="2">The sequence shown here is derived from an EMBL/GenBank/DDBJ whole genome shotgun (WGS) entry which is preliminary data.</text>
</comment>
<feature type="transmembrane region" description="Helical" evidence="1">
    <location>
        <begin position="68"/>
        <end position="85"/>
    </location>
</feature>
<feature type="transmembrane region" description="Helical" evidence="1">
    <location>
        <begin position="193"/>
        <end position="210"/>
    </location>
</feature>
<feature type="transmembrane region" description="Helical" evidence="1">
    <location>
        <begin position="5"/>
        <end position="24"/>
    </location>
</feature>
<proteinExistence type="predicted"/>
<keyword evidence="1" id="KW-1133">Transmembrane helix</keyword>
<keyword evidence="3" id="KW-1185">Reference proteome</keyword>
<accession>A0ABS7EDW1</accession>
<dbReference type="EMBL" id="JAHZSS010000004">
    <property type="protein sequence ID" value="MBW8190518.1"/>
    <property type="molecule type" value="Genomic_DNA"/>
</dbReference>
<gene>
    <name evidence="2" type="ORF">K0504_05660</name>
</gene>
<evidence type="ECO:0000313" key="2">
    <source>
        <dbReference type="EMBL" id="MBW8190518.1"/>
    </source>
</evidence>
<protein>
    <submittedName>
        <fullName evidence="2">Uncharacterized protein</fullName>
    </submittedName>
</protein>
<reference evidence="2" key="1">
    <citation type="submission" date="2021-07" db="EMBL/GenBank/DDBJ databases">
        <title>Neiella marina sp. nov., isolated from the intestinal content of sea cucumber Apostichopus japonicus.</title>
        <authorList>
            <person name="Bai X."/>
        </authorList>
    </citation>
    <scope>NUCLEOTIDE SEQUENCE</scope>
    <source>
        <strain evidence="2">126</strain>
    </source>
</reference>
<organism evidence="2 3">
    <name type="scientific">Neiella holothuriorum</name>
    <dbReference type="NCBI Taxonomy" id="2870530"/>
    <lineage>
        <taxon>Bacteria</taxon>
        <taxon>Pseudomonadati</taxon>
        <taxon>Pseudomonadota</taxon>
        <taxon>Gammaproteobacteria</taxon>
        <taxon>Alteromonadales</taxon>
        <taxon>Echinimonadaceae</taxon>
        <taxon>Neiella</taxon>
    </lineage>
</organism>
<dbReference type="Proteomes" id="UP001166251">
    <property type="component" value="Unassembled WGS sequence"/>
</dbReference>
<keyword evidence="1" id="KW-0472">Membrane</keyword>